<gene>
    <name evidence="1" type="ORF">METZ01_LOCUS477788</name>
</gene>
<protein>
    <submittedName>
        <fullName evidence="1">Uncharacterized protein</fullName>
    </submittedName>
</protein>
<dbReference type="AlphaFoldDB" id="A0A383BYE0"/>
<name>A0A383BYE0_9ZZZZ</name>
<organism evidence="1">
    <name type="scientific">marine metagenome</name>
    <dbReference type="NCBI Taxonomy" id="408172"/>
    <lineage>
        <taxon>unclassified sequences</taxon>
        <taxon>metagenomes</taxon>
        <taxon>ecological metagenomes</taxon>
    </lineage>
</organism>
<evidence type="ECO:0000313" key="1">
    <source>
        <dbReference type="EMBL" id="SVE24934.1"/>
    </source>
</evidence>
<reference evidence="1" key="1">
    <citation type="submission" date="2018-05" db="EMBL/GenBank/DDBJ databases">
        <authorList>
            <person name="Lanie J.A."/>
            <person name="Ng W.-L."/>
            <person name="Kazmierczak K.M."/>
            <person name="Andrzejewski T.M."/>
            <person name="Davidsen T.M."/>
            <person name="Wayne K.J."/>
            <person name="Tettelin H."/>
            <person name="Glass J.I."/>
            <person name="Rusch D."/>
            <person name="Podicherti R."/>
            <person name="Tsui H.-C.T."/>
            <person name="Winkler M.E."/>
        </authorList>
    </citation>
    <scope>NUCLEOTIDE SEQUENCE</scope>
</reference>
<sequence length="35" mass="4357">MDDFNSYCSRMWLDYCDENNTPHSNHMTHDEYVER</sequence>
<feature type="non-terminal residue" evidence="1">
    <location>
        <position position="35"/>
    </location>
</feature>
<accession>A0A383BYE0</accession>
<proteinExistence type="predicted"/>
<dbReference type="EMBL" id="UINC01204281">
    <property type="protein sequence ID" value="SVE24934.1"/>
    <property type="molecule type" value="Genomic_DNA"/>
</dbReference>